<proteinExistence type="predicted"/>
<dbReference type="InterPro" id="IPR023393">
    <property type="entry name" value="START-like_dom_sf"/>
</dbReference>
<evidence type="ECO:0000313" key="1">
    <source>
        <dbReference type="EMBL" id="SHH14619.1"/>
    </source>
</evidence>
<dbReference type="AlphaFoldDB" id="A0A1M5QLG7"/>
<accession>A0A1M5QLG7</accession>
<organism evidence="1 2">
    <name type="scientific">Chryseolinea serpens</name>
    <dbReference type="NCBI Taxonomy" id="947013"/>
    <lineage>
        <taxon>Bacteria</taxon>
        <taxon>Pseudomonadati</taxon>
        <taxon>Bacteroidota</taxon>
        <taxon>Cytophagia</taxon>
        <taxon>Cytophagales</taxon>
        <taxon>Fulvivirgaceae</taxon>
        <taxon>Chryseolinea</taxon>
    </lineage>
</organism>
<gene>
    <name evidence="1" type="ORF">SAMN04488109_2873</name>
</gene>
<dbReference type="EMBL" id="FQWQ01000002">
    <property type="protein sequence ID" value="SHH14619.1"/>
    <property type="molecule type" value="Genomic_DNA"/>
</dbReference>
<keyword evidence="2" id="KW-1185">Reference proteome</keyword>
<reference evidence="1 2" key="1">
    <citation type="submission" date="2016-11" db="EMBL/GenBank/DDBJ databases">
        <authorList>
            <person name="Jaros S."/>
            <person name="Januszkiewicz K."/>
            <person name="Wedrychowicz H."/>
        </authorList>
    </citation>
    <scope>NUCLEOTIDE SEQUENCE [LARGE SCALE GENOMIC DNA]</scope>
    <source>
        <strain evidence="1 2">DSM 24574</strain>
    </source>
</reference>
<name>A0A1M5QLG7_9BACT</name>
<dbReference type="Pfam" id="PF10604">
    <property type="entry name" value="Polyketide_cyc2"/>
    <property type="match status" value="1"/>
</dbReference>
<dbReference type="Proteomes" id="UP000184212">
    <property type="component" value="Unassembled WGS sequence"/>
</dbReference>
<sequence length="139" mass="16095">MWTKSHTLVTREVTKEQLWKLFSDVDRWHTWDAGVEYARLLGKFEVGAQFILKPKKGPQVKIKLVEVIENRKFVDCTTFPLAKMYGEHTYEDTPEGLRMTTTMKVVGPLSFLWRRIVAQEIADALPAEMVEQVKAAKKL</sequence>
<protein>
    <submittedName>
        <fullName evidence="1">Polyketide cyclase / dehydrase and lipid transport</fullName>
    </submittedName>
</protein>
<dbReference type="OrthoDB" id="9810827at2"/>
<dbReference type="Gene3D" id="3.30.530.20">
    <property type="match status" value="1"/>
</dbReference>
<evidence type="ECO:0000313" key="2">
    <source>
        <dbReference type="Proteomes" id="UP000184212"/>
    </source>
</evidence>
<dbReference type="RefSeq" id="WP_073135311.1">
    <property type="nucleotide sequence ID" value="NZ_FQWQ01000002.1"/>
</dbReference>
<dbReference type="SUPFAM" id="SSF55961">
    <property type="entry name" value="Bet v1-like"/>
    <property type="match status" value="1"/>
</dbReference>
<dbReference type="STRING" id="947013.SAMN04488109_2873"/>
<dbReference type="InterPro" id="IPR019587">
    <property type="entry name" value="Polyketide_cyclase/dehydratase"/>
</dbReference>